<gene>
    <name evidence="2" type="ordered locus">Os03g0304600</name>
    <name evidence="2" type="ORF">OSNPB_030304600</name>
</gene>
<proteinExistence type="predicted"/>
<feature type="compositionally biased region" description="Basic and acidic residues" evidence="1">
    <location>
        <begin position="73"/>
        <end position="90"/>
    </location>
</feature>
<dbReference type="Proteomes" id="UP000059680">
    <property type="component" value="Chromosome 3"/>
</dbReference>
<sequence>MWLVGTQRIPTHFSFFFTRLSVYTDQECFRNENQAGRHELHQAVRHTRVSTRNAVRAAGFRRITPRLTSLPRNPEHPHGHGLQADHRIGKENSTSGVVQREAQRGGMVRHNDIVVDSVHLSGGGVAGLGLGGACRQAPGLLARRIPPVAPMLLATGTHAQRHDVRYLLPASNRRAEPTYIRLPIGA</sequence>
<name>A0A0P0VWI3_ORYSJ</name>
<dbReference type="PaxDb" id="39947-A0A0P0VWI3"/>
<feature type="region of interest" description="Disordered" evidence="1">
    <location>
        <begin position="67"/>
        <end position="94"/>
    </location>
</feature>
<dbReference type="EMBL" id="AP014959">
    <property type="protein sequence ID" value="BAS83795.1"/>
    <property type="molecule type" value="Genomic_DNA"/>
</dbReference>
<reference evidence="2 3" key="2">
    <citation type="journal article" date="2013" name="Plant Cell Physiol.">
        <title>Rice Annotation Project Database (RAP-DB): an integrative and interactive database for rice genomics.</title>
        <authorList>
            <person name="Sakai H."/>
            <person name="Lee S.S."/>
            <person name="Tanaka T."/>
            <person name="Numa H."/>
            <person name="Kim J."/>
            <person name="Kawahara Y."/>
            <person name="Wakimoto H."/>
            <person name="Yang C.C."/>
            <person name="Iwamoto M."/>
            <person name="Abe T."/>
            <person name="Yamada Y."/>
            <person name="Muto A."/>
            <person name="Inokuchi H."/>
            <person name="Ikemura T."/>
            <person name="Matsumoto T."/>
            <person name="Sasaki T."/>
            <person name="Itoh T."/>
        </authorList>
    </citation>
    <scope>NUCLEOTIDE SEQUENCE [LARGE SCALE GENOMIC DNA]</scope>
    <source>
        <strain evidence="3">cv. Nipponbare</strain>
    </source>
</reference>
<reference evidence="2 3" key="3">
    <citation type="journal article" date="2013" name="Rice">
        <title>Improvement of the Oryza sativa Nipponbare reference genome using next generation sequence and optical map data.</title>
        <authorList>
            <person name="Kawahara Y."/>
            <person name="de la Bastide M."/>
            <person name="Hamilton J.P."/>
            <person name="Kanamori H."/>
            <person name="McCombie W.R."/>
            <person name="Ouyang S."/>
            <person name="Schwartz D.C."/>
            <person name="Tanaka T."/>
            <person name="Wu J."/>
            <person name="Zhou S."/>
            <person name="Childs K.L."/>
            <person name="Davidson R.M."/>
            <person name="Lin H."/>
            <person name="Quesada-Ocampo L."/>
            <person name="Vaillancourt B."/>
            <person name="Sakai H."/>
            <person name="Lee S.S."/>
            <person name="Kim J."/>
            <person name="Numa H."/>
            <person name="Itoh T."/>
            <person name="Buell C.R."/>
            <person name="Matsumoto T."/>
        </authorList>
    </citation>
    <scope>NUCLEOTIDE SEQUENCE [LARGE SCALE GENOMIC DNA]</scope>
    <source>
        <strain evidence="3">cv. Nipponbare</strain>
    </source>
</reference>
<protein>
    <submittedName>
        <fullName evidence="2">Os03g0304600 protein</fullName>
    </submittedName>
</protein>
<evidence type="ECO:0000256" key="1">
    <source>
        <dbReference type="SAM" id="MobiDB-lite"/>
    </source>
</evidence>
<dbReference type="AlphaFoldDB" id="A0A0P0VWI3"/>
<accession>A0A0P0VWI3</accession>
<reference evidence="3" key="1">
    <citation type="journal article" date="2005" name="Nature">
        <title>The map-based sequence of the rice genome.</title>
        <authorList>
            <consortium name="International rice genome sequencing project (IRGSP)"/>
            <person name="Matsumoto T."/>
            <person name="Wu J."/>
            <person name="Kanamori H."/>
            <person name="Katayose Y."/>
            <person name="Fujisawa M."/>
            <person name="Namiki N."/>
            <person name="Mizuno H."/>
            <person name="Yamamoto K."/>
            <person name="Antonio B.A."/>
            <person name="Baba T."/>
            <person name="Sakata K."/>
            <person name="Nagamura Y."/>
            <person name="Aoki H."/>
            <person name="Arikawa K."/>
            <person name="Arita K."/>
            <person name="Bito T."/>
            <person name="Chiden Y."/>
            <person name="Fujitsuka N."/>
            <person name="Fukunaka R."/>
            <person name="Hamada M."/>
            <person name="Harada C."/>
            <person name="Hayashi A."/>
            <person name="Hijishita S."/>
            <person name="Honda M."/>
            <person name="Hosokawa S."/>
            <person name="Ichikawa Y."/>
            <person name="Idonuma A."/>
            <person name="Iijima M."/>
            <person name="Ikeda M."/>
            <person name="Ikeno M."/>
            <person name="Ito K."/>
            <person name="Ito S."/>
            <person name="Ito T."/>
            <person name="Ito Y."/>
            <person name="Ito Y."/>
            <person name="Iwabuchi A."/>
            <person name="Kamiya K."/>
            <person name="Karasawa W."/>
            <person name="Kurita K."/>
            <person name="Katagiri S."/>
            <person name="Kikuta A."/>
            <person name="Kobayashi H."/>
            <person name="Kobayashi N."/>
            <person name="Machita K."/>
            <person name="Maehara T."/>
            <person name="Masukawa M."/>
            <person name="Mizubayashi T."/>
            <person name="Mukai Y."/>
            <person name="Nagasaki H."/>
            <person name="Nagata Y."/>
            <person name="Naito S."/>
            <person name="Nakashima M."/>
            <person name="Nakama Y."/>
            <person name="Nakamichi Y."/>
            <person name="Nakamura M."/>
            <person name="Meguro A."/>
            <person name="Negishi M."/>
            <person name="Ohta I."/>
            <person name="Ohta T."/>
            <person name="Okamoto M."/>
            <person name="Ono N."/>
            <person name="Saji S."/>
            <person name="Sakaguchi M."/>
            <person name="Sakai K."/>
            <person name="Shibata M."/>
            <person name="Shimokawa T."/>
            <person name="Song J."/>
            <person name="Takazaki Y."/>
            <person name="Terasawa K."/>
            <person name="Tsugane M."/>
            <person name="Tsuji K."/>
            <person name="Ueda S."/>
            <person name="Waki K."/>
            <person name="Yamagata H."/>
            <person name="Yamamoto M."/>
            <person name="Yamamoto S."/>
            <person name="Yamane H."/>
            <person name="Yoshiki S."/>
            <person name="Yoshihara R."/>
            <person name="Yukawa K."/>
            <person name="Zhong H."/>
            <person name="Yano M."/>
            <person name="Yuan Q."/>
            <person name="Ouyang S."/>
            <person name="Liu J."/>
            <person name="Jones K.M."/>
            <person name="Gansberger K."/>
            <person name="Moffat K."/>
            <person name="Hill J."/>
            <person name="Bera J."/>
            <person name="Fadrosh D."/>
            <person name="Jin S."/>
            <person name="Johri S."/>
            <person name="Kim M."/>
            <person name="Overton L."/>
            <person name="Reardon M."/>
            <person name="Tsitrin T."/>
            <person name="Vuong H."/>
            <person name="Weaver B."/>
            <person name="Ciecko A."/>
            <person name="Tallon L."/>
            <person name="Jackson J."/>
            <person name="Pai G."/>
            <person name="Aken S.V."/>
            <person name="Utterback T."/>
            <person name="Reidmuller S."/>
            <person name="Feldblyum T."/>
            <person name="Hsiao J."/>
            <person name="Zismann V."/>
            <person name="Iobst S."/>
            <person name="de Vazeille A.R."/>
            <person name="Buell C.R."/>
            <person name="Ying K."/>
            <person name="Li Y."/>
            <person name="Lu T."/>
            <person name="Huang Y."/>
            <person name="Zhao Q."/>
            <person name="Feng Q."/>
            <person name="Zhang L."/>
            <person name="Zhu J."/>
            <person name="Weng Q."/>
            <person name="Mu J."/>
            <person name="Lu Y."/>
            <person name="Fan D."/>
            <person name="Liu Y."/>
            <person name="Guan J."/>
            <person name="Zhang Y."/>
            <person name="Yu S."/>
            <person name="Liu X."/>
            <person name="Zhang Y."/>
            <person name="Hong G."/>
            <person name="Han B."/>
            <person name="Choisne N."/>
            <person name="Demange N."/>
            <person name="Orjeda G."/>
            <person name="Samain S."/>
            <person name="Cattolico L."/>
            <person name="Pelletier E."/>
            <person name="Couloux A."/>
            <person name="Segurens B."/>
            <person name="Wincker P."/>
            <person name="D'Hont A."/>
            <person name="Scarpelli C."/>
            <person name="Weissenbach J."/>
            <person name="Salanoubat M."/>
            <person name="Quetier F."/>
            <person name="Yu Y."/>
            <person name="Kim H.R."/>
            <person name="Rambo T."/>
            <person name="Currie J."/>
            <person name="Collura K."/>
            <person name="Luo M."/>
            <person name="Yang T."/>
            <person name="Ammiraju J.S.S."/>
            <person name="Engler F."/>
            <person name="Soderlund C."/>
            <person name="Wing R.A."/>
            <person name="Palmer L.E."/>
            <person name="de la Bastide M."/>
            <person name="Spiegel L."/>
            <person name="Nascimento L."/>
            <person name="Zutavern T."/>
            <person name="O'Shaughnessy A."/>
            <person name="Dike S."/>
            <person name="Dedhia N."/>
            <person name="Preston R."/>
            <person name="Balija V."/>
            <person name="McCombie W.R."/>
            <person name="Chow T."/>
            <person name="Chen H."/>
            <person name="Chung M."/>
            <person name="Chen C."/>
            <person name="Shaw J."/>
            <person name="Wu H."/>
            <person name="Hsiao K."/>
            <person name="Chao Y."/>
            <person name="Chu M."/>
            <person name="Cheng C."/>
            <person name="Hour A."/>
            <person name="Lee P."/>
            <person name="Lin S."/>
            <person name="Lin Y."/>
            <person name="Liou J."/>
            <person name="Liu S."/>
            <person name="Hsing Y."/>
            <person name="Raghuvanshi S."/>
            <person name="Mohanty A."/>
            <person name="Bharti A.K."/>
            <person name="Gaur A."/>
            <person name="Gupta V."/>
            <person name="Kumar D."/>
            <person name="Ravi V."/>
            <person name="Vij S."/>
            <person name="Kapur A."/>
            <person name="Khurana P."/>
            <person name="Khurana P."/>
            <person name="Khurana J.P."/>
            <person name="Tyagi A.K."/>
            <person name="Gaikwad K."/>
            <person name="Singh A."/>
            <person name="Dalal V."/>
            <person name="Srivastava S."/>
            <person name="Dixit A."/>
            <person name="Pal A.K."/>
            <person name="Ghazi I.A."/>
            <person name="Yadav M."/>
            <person name="Pandit A."/>
            <person name="Bhargava A."/>
            <person name="Sureshbabu K."/>
            <person name="Batra K."/>
            <person name="Sharma T.R."/>
            <person name="Mohapatra T."/>
            <person name="Singh N.K."/>
            <person name="Messing J."/>
            <person name="Nelson A.B."/>
            <person name="Fuks G."/>
            <person name="Kavchok S."/>
            <person name="Keizer G."/>
            <person name="Linton E."/>
            <person name="Llaca V."/>
            <person name="Song R."/>
            <person name="Tanyolac B."/>
            <person name="Young S."/>
            <person name="Ho-Il K."/>
            <person name="Hahn J.H."/>
            <person name="Sangsakoo G."/>
            <person name="Vanavichit A."/>
            <person name="de Mattos Luiz.A.T."/>
            <person name="Zimmer P.D."/>
            <person name="Malone G."/>
            <person name="Dellagostin O."/>
            <person name="de Oliveira A.C."/>
            <person name="Bevan M."/>
            <person name="Bancroft I."/>
            <person name="Minx P."/>
            <person name="Cordum H."/>
            <person name="Wilson R."/>
            <person name="Cheng Z."/>
            <person name="Jin W."/>
            <person name="Jiang J."/>
            <person name="Leong S.A."/>
            <person name="Iwama H."/>
            <person name="Gojobori T."/>
            <person name="Itoh T."/>
            <person name="Niimura Y."/>
            <person name="Fujii Y."/>
            <person name="Habara T."/>
            <person name="Sakai H."/>
            <person name="Sato Y."/>
            <person name="Wilson G."/>
            <person name="Kumar K."/>
            <person name="McCouch S."/>
            <person name="Juretic N."/>
            <person name="Hoen D."/>
            <person name="Wright S."/>
            <person name="Bruskiewich R."/>
            <person name="Bureau T."/>
            <person name="Miyao A."/>
            <person name="Hirochika H."/>
            <person name="Nishikawa T."/>
            <person name="Kadowaki K."/>
            <person name="Sugiura M."/>
            <person name="Burr B."/>
            <person name="Sasaki T."/>
        </authorList>
    </citation>
    <scope>NUCLEOTIDE SEQUENCE [LARGE SCALE GENOMIC DNA]</scope>
    <source>
        <strain evidence="3">cv. Nipponbare</strain>
    </source>
</reference>
<evidence type="ECO:0000313" key="3">
    <source>
        <dbReference type="Proteomes" id="UP000059680"/>
    </source>
</evidence>
<evidence type="ECO:0000313" key="2">
    <source>
        <dbReference type="EMBL" id="BAS83795.1"/>
    </source>
</evidence>
<organism evidence="2 3">
    <name type="scientific">Oryza sativa subsp. japonica</name>
    <name type="common">Rice</name>
    <dbReference type="NCBI Taxonomy" id="39947"/>
    <lineage>
        <taxon>Eukaryota</taxon>
        <taxon>Viridiplantae</taxon>
        <taxon>Streptophyta</taxon>
        <taxon>Embryophyta</taxon>
        <taxon>Tracheophyta</taxon>
        <taxon>Spermatophyta</taxon>
        <taxon>Magnoliopsida</taxon>
        <taxon>Liliopsida</taxon>
        <taxon>Poales</taxon>
        <taxon>Poaceae</taxon>
        <taxon>BOP clade</taxon>
        <taxon>Oryzoideae</taxon>
        <taxon>Oryzeae</taxon>
        <taxon>Oryzinae</taxon>
        <taxon>Oryza</taxon>
        <taxon>Oryza sativa</taxon>
    </lineage>
</organism>
<keyword evidence="3" id="KW-1185">Reference proteome</keyword>
<dbReference type="InParanoid" id="A0A0P0VWI3"/>